<dbReference type="AlphaFoldDB" id="A0AAD5M844"/>
<reference evidence="1" key="1">
    <citation type="submission" date="2021-12" db="EMBL/GenBank/DDBJ databases">
        <title>Prjna785345.</title>
        <authorList>
            <person name="Rujirawat T."/>
            <person name="Krajaejun T."/>
        </authorList>
    </citation>
    <scope>NUCLEOTIDE SEQUENCE</scope>
    <source>
        <strain evidence="1">Pi057C3</strain>
    </source>
</reference>
<organism evidence="1 2">
    <name type="scientific">Pythium insidiosum</name>
    <name type="common">Pythiosis disease agent</name>
    <dbReference type="NCBI Taxonomy" id="114742"/>
    <lineage>
        <taxon>Eukaryota</taxon>
        <taxon>Sar</taxon>
        <taxon>Stramenopiles</taxon>
        <taxon>Oomycota</taxon>
        <taxon>Peronosporomycetes</taxon>
        <taxon>Pythiales</taxon>
        <taxon>Pythiaceae</taxon>
        <taxon>Pythium</taxon>
    </lineage>
</organism>
<evidence type="ECO:0000313" key="1">
    <source>
        <dbReference type="EMBL" id="KAJ0408110.1"/>
    </source>
</evidence>
<proteinExistence type="predicted"/>
<dbReference type="Proteomes" id="UP001209570">
    <property type="component" value="Unassembled WGS sequence"/>
</dbReference>
<keyword evidence="2" id="KW-1185">Reference proteome</keyword>
<sequence length="107" mass="11969">MLALRHTAALVCRPQVLLAAAARFPVASFSHATHKGSVSRPVDPLHFNKADEMIMRELLRKVKRQADFHDAVGLAAHVQHDKDGLRKLGIPFTPAQIEGLIKWKHEH</sequence>
<gene>
    <name evidence="1" type="ORF">P43SY_002080</name>
</gene>
<name>A0AAD5M844_PYTIN</name>
<dbReference type="EMBL" id="JAKCXM010000014">
    <property type="protein sequence ID" value="KAJ0408110.1"/>
    <property type="molecule type" value="Genomic_DNA"/>
</dbReference>
<accession>A0AAD5M844</accession>
<protein>
    <submittedName>
        <fullName evidence="1">Uncharacterized protein</fullName>
    </submittedName>
</protein>
<comment type="caution">
    <text evidence="1">The sequence shown here is derived from an EMBL/GenBank/DDBJ whole genome shotgun (WGS) entry which is preliminary data.</text>
</comment>
<evidence type="ECO:0000313" key="2">
    <source>
        <dbReference type="Proteomes" id="UP001209570"/>
    </source>
</evidence>